<dbReference type="Proteomes" id="UP000261500">
    <property type="component" value="Unplaced"/>
</dbReference>
<reference evidence="2" key="1">
    <citation type="submission" date="2025-08" db="UniProtKB">
        <authorList>
            <consortium name="Ensembl"/>
        </authorList>
    </citation>
    <scope>IDENTIFICATION</scope>
</reference>
<evidence type="ECO:0000313" key="3">
    <source>
        <dbReference type="Proteomes" id="UP000261500"/>
    </source>
</evidence>
<reference evidence="2" key="2">
    <citation type="submission" date="2025-09" db="UniProtKB">
        <authorList>
            <consortium name="Ensembl"/>
        </authorList>
    </citation>
    <scope>IDENTIFICATION</scope>
</reference>
<proteinExistence type="predicted"/>
<name>A0A3B3TRD8_9TELE</name>
<dbReference type="Ensembl" id="ENSPLAT00000012263.1">
    <property type="protein sequence ID" value="ENSPLAP00000002901.1"/>
    <property type="gene ID" value="ENSPLAG00000004295.1"/>
</dbReference>
<protein>
    <submittedName>
        <fullName evidence="2">Uncharacterized protein</fullName>
    </submittedName>
</protein>
<keyword evidence="3" id="KW-1185">Reference proteome</keyword>
<dbReference type="AlphaFoldDB" id="A0A3B3TRD8"/>
<accession>A0A3B3TRD8</accession>
<evidence type="ECO:0000256" key="1">
    <source>
        <dbReference type="SAM" id="MobiDB-lite"/>
    </source>
</evidence>
<feature type="region of interest" description="Disordered" evidence="1">
    <location>
        <begin position="1"/>
        <end position="25"/>
    </location>
</feature>
<evidence type="ECO:0000313" key="2">
    <source>
        <dbReference type="Ensembl" id="ENSPLAP00000002901.1"/>
    </source>
</evidence>
<sequence length="91" mass="9887">HISTVKHGGESVPALSEGMEREGDEEVLLRQETRQPERGGFLLVPSVAAKLVIGSSVQPSWCHANDGNDAIVMLPCIPECRSSPFYLNNDL</sequence>
<organism evidence="2 3">
    <name type="scientific">Poecilia latipinna</name>
    <name type="common">sailfin molly</name>
    <dbReference type="NCBI Taxonomy" id="48699"/>
    <lineage>
        <taxon>Eukaryota</taxon>
        <taxon>Metazoa</taxon>
        <taxon>Chordata</taxon>
        <taxon>Craniata</taxon>
        <taxon>Vertebrata</taxon>
        <taxon>Euteleostomi</taxon>
        <taxon>Actinopterygii</taxon>
        <taxon>Neopterygii</taxon>
        <taxon>Teleostei</taxon>
        <taxon>Neoteleostei</taxon>
        <taxon>Acanthomorphata</taxon>
        <taxon>Ovalentaria</taxon>
        <taxon>Atherinomorphae</taxon>
        <taxon>Cyprinodontiformes</taxon>
        <taxon>Poeciliidae</taxon>
        <taxon>Poeciliinae</taxon>
        <taxon>Poecilia</taxon>
    </lineage>
</organism>